<feature type="transmembrane region" description="Helical" evidence="7">
    <location>
        <begin position="178"/>
        <end position="200"/>
    </location>
</feature>
<gene>
    <name evidence="8" type="ORF">LJ739_16125</name>
</gene>
<evidence type="ECO:0000313" key="9">
    <source>
        <dbReference type="Proteomes" id="UP001520878"/>
    </source>
</evidence>
<comment type="subcellular location">
    <subcellularLocation>
        <location evidence="1">Cell membrane</location>
        <topology evidence="1">Multi-pass membrane protein</topology>
    </subcellularLocation>
</comment>
<dbReference type="InterPro" id="IPR000060">
    <property type="entry name" value="BCCT_transptr"/>
</dbReference>
<evidence type="ECO:0000256" key="2">
    <source>
        <dbReference type="ARBA" id="ARBA00022448"/>
    </source>
</evidence>
<name>A0ABS8GBI1_9ALTE</name>
<keyword evidence="4 7" id="KW-0812">Transmembrane</keyword>
<feature type="transmembrane region" description="Helical" evidence="7">
    <location>
        <begin position="358"/>
        <end position="377"/>
    </location>
</feature>
<feature type="transmembrane region" description="Helical" evidence="7">
    <location>
        <begin position="36"/>
        <end position="58"/>
    </location>
</feature>
<feature type="transmembrane region" description="Helical" evidence="7">
    <location>
        <begin position="114"/>
        <end position="134"/>
    </location>
</feature>
<evidence type="ECO:0000256" key="6">
    <source>
        <dbReference type="ARBA" id="ARBA00023136"/>
    </source>
</evidence>
<feature type="transmembrane region" description="Helical" evidence="7">
    <location>
        <begin position="264"/>
        <end position="287"/>
    </location>
</feature>
<evidence type="ECO:0000256" key="3">
    <source>
        <dbReference type="ARBA" id="ARBA00022475"/>
    </source>
</evidence>
<sequence>MTLWLSAGMLFTLLAVVIILLVYGRRTLTGTQPVSLLTFVAILFTSGLDVGLVMFPLTEFPQYADTAANPEYAFTNPLAIEFGFWGFLVWAIYFLTCFYFCAIEPRLGFFRIPLIKWLNNLVIIGTCAFTAHLLLVNLEWYLPGVAQSDIAKPVFYTIVFTTIALAVYSSTHLIYIKVFSVATTLLFIMLILLLGSHSAVEHDASLQGYWRSVQLLSDYFTHLPDFILPMNSYHSFYLFWWFAWSIMIGQFTARFVGGLKTYQVFLAMLVLPSIPIALWFATLHHYYVRDWSTQGLLNYAMVFVGVTFVLNSLDSLIRLYGDNLSLTLSRLGPARYAVLHGGMLWALTLLFTLGFMRIQWIGALVIGLFFLCAVYGIKSLRAFQQQD</sequence>
<feature type="transmembrane region" description="Helical" evidence="7">
    <location>
        <begin position="238"/>
        <end position="257"/>
    </location>
</feature>
<keyword evidence="9" id="KW-1185">Reference proteome</keyword>
<feature type="transmembrane region" description="Helical" evidence="7">
    <location>
        <begin position="299"/>
        <end position="321"/>
    </location>
</feature>
<evidence type="ECO:0000313" key="8">
    <source>
        <dbReference type="EMBL" id="MCC2617779.1"/>
    </source>
</evidence>
<feature type="transmembrane region" description="Helical" evidence="7">
    <location>
        <begin position="333"/>
        <end position="352"/>
    </location>
</feature>
<comment type="caution">
    <text evidence="8">The sequence shown here is derived from an EMBL/GenBank/DDBJ whole genome shotgun (WGS) entry which is preliminary data.</text>
</comment>
<proteinExistence type="predicted"/>
<organism evidence="8 9">
    <name type="scientific">Fluctibacter halophilus</name>
    <dbReference type="NCBI Taxonomy" id="226011"/>
    <lineage>
        <taxon>Bacteria</taxon>
        <taxon>Pseudomonadati</taxon>
        <taxon>Pseudomonadota</taxon>
        <taxon>Gammaproteobacteria</taxon>
        <taxon>Alteromonadales</taxon>
        <taxon>Alteromonadaceae</taxon>
        <taxon>Fluctibacter</taxon>
    </lineage>
</organism>
<feature type="transmembrane region" description="Helical" evidence="7">
    <location>
        <begin position="78"/>
        <end position="102"/>
    </location>
</feature>
<accession>A0ABS8GBI1</accession>
<keyword evidence="5 7" id="KW-1133">Transmembrane helix</keyword>
<keyword evidence="6 7" id="KW-0472">Membrane</keyword>
<feature type="transmembrane region" description="Helical" evidence="7">
    <location>
        <begin position="6"/>
        <end position="24"/>
    </location>
</feature>
<keyword evidence="2" id="KW-0813">Transport</keyword>
<dbReference type="Proteomes" id="UP001520878">
    <property type="component" value="Unassembled WGS sequence"/>
</dbReference>
<reference evidence="8 9" key="1">
    <citation type="submission" date="2021-10" db="EMBL/GenBank/DDBJ databases">
        <title>Draft genome of Aestuariibacter halophilus JC2043.</title>
        <authorList>
            <person name="Emsley S.A."/>
            <person name="Pfannmuller K.M."/>
            <person name="Ushijima B."/>
            <person name="Saw J.H."/>
            <person name="Videau P."/>
        </authorList>
    </citation>
    <scope>NUCLEOTIDE SEQUENCE [LARGE SCALE GENOMIC DNA]</scope>
    <source>
        <strain evidence="8 9">JC2043</strain>
    </source>
</reference>
<evidence type="ECO:0000256" key="1">
    <source>
        <dbReference type="ARBA" id="ARBA00004651"/>
    </source>
</evidence>
<protein>
    <submittedName>
        <fullName evidence="8">BCCT family transporter</fullName>
    </submittedName>
</protein>
<dbReference type="RefSeq" id="WP_229162158.1">
    <property type="nucleotide sequence ID" value="NZ_JAJEWP010000006.1"/>
</dbReference>
<evidence type="ECO:0000256" key="5">
    <source>
        <dbReference type="ARBA" id="ARBA00022989"/>
    </source>
</evidence>
<evidence type="ECO:0000256" key="7">
    <source>
        <dbReference type="SAM" id="Phobius"/>
    </source>
</evidence>
<dbReference type="Pfam" id="PF02028">
    <property type="entry name" value="BCCT"/>
    <property type="match status" value="1"/>
</dbReference>
<evidence type="ECO:0000256" key="4">
    <source>
        <dbReference type="ARBA" id="ARBA00022692"/>
    </source>
</evidence>
<dbReference type="EMBL" id="JAJEWP010000006">
    <property type="protein sequence ID" value="MCC2617779.1"/>
    <property type="molecule type" value="Genomic_DNA"/>
</dbReference>
<feature type="transmembrane region" description="Helical" evidence="7">
    <location>
        <begin position="154"/>
        <end position="171"/>
    </location>
</feature>
<keyword evidence="3" id="KW-1003">Cell membrane</keyword>